<evidence type="ECO:0000313" key="3">
    <source>
        <dbReference type="EMBL" id="KAL1524154.1"/>
    </source>
</evidence>
<organism evidence="3 4">
    <name type="scientific">Prymnesium parvum</name>
    <name type="common">Toxic golden alga</name>
    <dbReference type="NCBI Taxonomy" id="97485"/>
    <lineage>
        <taxon>Eukaryota</taxon>
        <taxon>Haptista</taxon>
        <taxon>Haptophyta</taxon>
        <taxon>Prymnesiophyceae</taxon>
        <taxon>Prymnesiales</taxon>
        <taxon>Prymnesiaceae</taxon>
        <taxon>Prymnesium</taxon>
    </lineage>
</organism>
<evidence type="ECO:0000256" key="2">
    <source>
        <dbReference type="SAM" id="MobiDB-lite"/>
    </source>
</evidence>
<feature type="region of interest" description="Disordered" evidence="2">
    <location>
        <begin position="750"/>
        <end position="820"/>
    </location>
</feature>
<reference evidence="3 4" key="1">
    <citation type="journal article" date="2024" name="Science">
        <title>Giant polyketide synthase enzymes in the biosynthesis of giant marine polyether toxins.</title>
        <authorList>
            <person name="Fallon T.R."/>
            <person name="Shende V.V."/>
            <person name="Wierzbicki I.H."/>
            <person name="Pendleton A.L."/>
            <person name="Watervoot N.F."/>
            <person name="Auber R.P."/>
            <person name="Gonzalez D.J."/>
            <person name="Wisecaver J.H."/>
            <person name="Moore B.S."/>
        </authorList>
    </citation>
    <scope>NUCLEOTIDE SEQUENCE [LARGE SCALE GENOMIC DNA]</scope>
    <source>
        <strain evidence="3 4">12B1</strain>
    </source>
</reference>
<dbReference type="AlphaFoldDB" id="A0AB34JUA2"/>
<protein>
    <recommendedName>
        <fullName evidence="5">Cilia- and flagella-associated protein 157</fullName>
    </recommendedName>
</protein>
<evidence type="ECO:0000256" key="1">
    <source>
        <dbReference type="SAM" id="Coils"/>
    </source>
</evidence>
<feature type="compositionally biased region" description="Polar residues" evidence="2">
    <location>
        <begin position="784"/>
        <end position="793"/>
    </location>
</feature>
<name>A0AB34JUA2_PRYPA</name>
<keyword evidence="4" id="KW-1185">Reference proteome</keyword>
<feature type="compositionally biased region" description="Low complexity" evidence="2">
    <location>
        <begin position="50"/>
        <end position="66"/>
    </location>
</feature>
<proteinExistence type="predicted"/>
<accession>A0AB34JUA2</accession>
<sequence>MPPPPGLQVKSHADTWEARLARDDDGVDPGRTLDALFAKPIGPSLSTPNLLAPPQSLAAPPSAPRLASRRAARVSHTVQRALMSKLQRAGSHSTKAGLAARREYELNSAAHAVHPRPTHLSLEHASFEEAMEHLHTLKPPLALQYAQHRRIVQRQEEMASKLDNHLETDNHKVMHEGEAANQALNQERCEMLADELSALRAIADKKQAALHELVTASEDRKFQLSADGVASKYASSRHHALSKMAGQLEEAMEGQLAVERTRRYMVERSKRERREREREAEGLRQEAARFEAEIRKLEIYTEELVAAKESIEASALKFRRVLNKERSTRTYHLNERQKLASARDKATQQRIKAMIETSIEAEKEAQMMVVDVLHDLDGTARMTMEPFALRKMSLGPSAFEKACELVQKLGEKLGLSEEGAESRLFNFTSLQEDADAQVAAGEERRERLLALARQLADARSMLQLTQPEREVADTALDVARHKLDAGAARLAHSRARFLQYLGVIRHTAWWGRENLVSLQHALSKIEDPERRPPSHDPLADATDHSLEGERSPSRSNIARGHSEVDSLGSDSLESDEHTMAAVRVWRLLEQMYERLLFTPLPPDFYNNLTSARDKAISVARSRRLSVESTNSGPLKRTSPGCHRKSSFGMPTPSSPQKGGHWAPSSPSRRPRICLADALLEKDALSELEKSAFDDSALIVGTSSYASRNLRINLDEEGRVTQTNYKFLRQRQDDKEEDTEEIALERFRNPMRVDKRGPPGSHKKHKVPHPHLTQHLAGKGRRESVSMTPDSLASSYPGATKPTHRRESKSITPGKLRKLPI</sequence>
<comment type="caution">
    <text evidence="3">The sequence shown here is derived from an EMBL/GenBank/DDBJ whole genome shotgun (WGS) entry which is preliminary data.</text>
</comment>
<gene>
    <name evidence="3" type="ORF">AB1Y20_019063</name>
</gene>
<evidence type="ECO:0000313" key="4">
    <source>
        <dbReference type="Proteomes" id="UP001515480"/>
    </source>
</evidence>
<feature type="region of interest" description="Disordered" evidence="2">
    <location>
        <begin position="525"/>
        <end position="573"/>
    </location>
</feature>
<dbReference type="EMBL" id="JBGBPQ010000005">
    <property type="protein sequence ID" value="KAL1524154.1"/>
    <property type="molecule type" value="Genomic_DNA"/>
</dbReference>
<dbReference type="Proteomes" id="UP001515480">
    <property type="component" value="Unassembled WGS sequence"/>
</dbReference>
<feature type="coiled-coil region" evidence="1">
    <location>
        <begin position="266"/>
        <end position="300"/>
    </location>
</feature>
<keyword evidence="1" id="KW-0175">Coiled coil</keyword>
<feature type="region of interest" description="Disordered" evidence="2">
    <location>
        <begin position="627"/>
        <end position="668"/>
    </location>
</feature>
<feature type="compositionally biased region" description="Basic and acidic residues" evidence="2">
    <location>
        <begin position="525"/>
        <end position="552"/>
    </location>
</feature>
<feature type="region of interest" description="Disordered" evidence="2">
    <location>
        <begin position="46"/>
        <end position="66"/>
    </location>
</feature>
<evidence type="ECO:0008006" key="5">
    <source>
        <dbReference type="Google" id="ProtNLM"/>
    </source>
</evidence>